<protein>
    <submittedName>
        <fullName evidence="1">Uncharacterized protein</fullName>
    </submittedName>
</protein>
<dbReference type="EMBL" id="JYDQ01001557">
    <property type="protein sequence ID" value="KRY05026.1"/>
    <property type="molecule type" value="Genomic_DNA"/>
</dbReference>
<sequence>MVYFAIIFNRPYKSICNILAQLLNGNVCSRTIAPLNACHCSNREQDCFSMT</sequence>
<proteinExistence type="predicted"/>
<evidence type="ECO:0000313" key="1">
    <source>
        <dbReference type="EMBL" id="KRY05026.1"/>
    </source>
</evidence>
<comment type="caution">
    <text evidence="1">The sequence shown here is derived from an EMBL/GenBank/DDBJ whole genome shotgun (WGS) entry which is preliminary data.</text>
</comment>
<reference evidence="1 2" key="1">
    <citation type="submission" date="2015-01" db="EMBL/GenBank/DDBJ databases">
        <title>Evolution of Trichinella species and genotypes.</title>
        <authorList>
            <person name="Korhonen P.K."/>
            <person name="Edoardo P."/>
            <person name="Giuseppe L.R."/>
            <person name="Gasser R.B."/>
        </authorList>
    </citation>
    <scope>NUCLEOTIDE SEQUENCE [LARGE SCALE GENOMIC DNA]</scope>
    <source>
        <strain evidence="1">ISS2496</strain>
    </source>
</reference>
<accession>A0A0V0YXJ9</accession>
<dbReference type="AlphaFoldDB" id="A0A0V0YXJ9"/>
<name>A0A0V0YXJ9_9BILA</name>
<gene>
    <name evidence="1" type="ORF">T12_10759</name>
</gene>
<organism evidence="1 2">
    <name type="scientific">Trichinella patagoniensis</name>
    <dbReference type="NCBI Taxonomy" id="990121"/>
    <lineage>
        <taxon>Eukaryota</taxon>
        <taxon>Metazoa</taxon>
        <taxon>Ecdysozoa</taxon>
        <taxon>Nematoda</taxon>
        <taxon>Enoplea</taxon>
        <taxon>Dorylaimia</taxon>
        <taxon>Trichinellida</taxon>
        <taxon>Trichinellidae</taxon>
        <taxon>Trichinella</taxon>
    </lineage>
</organism>
<evidence type="ECO:0000313" key="2">
    <source>
        <dbReference type="Proteomes" id="UP000054783"/>
    </source>
</evidence>
<dbReference type="Proteomes" id="UP000054783">
    <property type="component" value="Unassembled WGS sequence"/>
</dbReference>
<keyword evidence="2" id="KW-1185">Reference proteome</keyword>